<keyword evidence="3" id="KW-0472">Membrane</keyword>
<dbReference type="PANTHER" id="PTHR46403:SF1">
    <property type="entry name" value="TP53-REGULATED INHIBITOR OF APOPTOSIS 1"/>
    <property type="match status" value="1"/>
</dbReference>
<proteinExistence type="inferred from homology"/>
<keyword evidence="3" id="KW-0812">Transmembrane</keyword>
<dbReference type="OrthoDB" id="70250at2759"/>
<evidence type="ECO:0000256" key="2">
    <source>
        <dbReference type="ARBA" id="ARBA00023157"/>
    </source>
</evidence>
<feature type="transmembrane region" description="Helical" evidence="3">
    <location>
        <begin position="191"/>
        <end position="213"/>
    </location>
</feature>
<dbReference type="GO" id="GO:0045332">
    <property type="term" value="P:phospholipid translocation"/>
    <property type="evidence" value="ECO:0007669"/>
    <property type="project" value="TreeGrafter"/>
</dbReference>
<dbReference type="RefSeq" id="XP_018749251.1">
    <property type="nucleotide sequence ID" value="XM_018892542.1"/>
</dbReference>
<dbReference type="EMBL" id="CM000581">
    <property type="protein sequence ID" value="EWG43060.1"/>
    <property type="molecule type" value="Genomic_DNA"/>
</dbReference>
<keyword evidence="2" id="KW-1015">Disulfide bond</keyword>
<organism evidence="4 5">
    <name type="scientific">Gibberella moniliformis (strain M3125 / FGSC 7600)</name>
    <name type="common">Maize ear and stalk rot fungus</name>
    <name type="synonym">Fusarium verticillioides</name>
    <dbReference type="NCBI Taxonomy" id="334819"/>
    <lineage>
        <taxon>Eukaryota</taxon>
        <taxon>Fungi</taxon>
        <taxon>Dikarya</taxon>
        <taxon>Ascomycota</taxon>
        <taxon>Pezizomycotina</taxon>
        <taxon>Sordariomycetes</taxon>
        <taxon>Hypocreomycetidae</taxon>
        <taxon>Hypocreales</taxon>
        <taxon>Nectriaceae</taxon>
        <taxon>Fusarium</taxon>
        <taxon>Fusarium fujikuroi species complex</taxon>
    </lineage>
</organism>
<evidence type="ECO:0000256" key="3">
    <source>
        <dbReference type="SAM" id="Phobius"/>
    </source>
</evidence>
<dbReference type="GeneID" id="30062736"/>
<gene>
    <name evidence="4" type="ORF">FVEG_04691</name>
</gene>
<keyword evidence="3" id="KW-1133">Transmembrane helix</keyword>
<reference evidence="4 5" key="1">
    <citation type="journal article" date="2010" name="Nature">
        <title>Comparative genomics reveals mobile pathogenicity chromosomes in Fusarium.</title>
        <authorList>
            <person name="Ma L.J."/>
            <person name="van der Does H.C."/>
            <person name="Borkovich K.A."/>
            <person name="Coleman J.J."/>
            <person name="Daboussi M.J."/>
            <person name="Di Pietro A."/>
            <person name="Dufresne M."/>
            <person name="Freitag M."/>
            <person name="Grabherr M."/>
            <person name="Henrissat B."/>
            <person name="Houterman P.M."/>
            <person name="Kang S."/>
            <person name="Shim W.B."/>
            <person name="Woloshuk C."/>
            <person name="Xie X."/>
            <person name="Xu J.R."/>
            <person name="Antoniw J."/>
            <person name="Baker S.E."/>
            <person name="Bluhm B.H."/>
            <person name="Breakspear A."/>
            <person name="Brown D.W."/>
            <person name="Butchko R.A."/>
            <person name="Chapman S."/>
            <person name="Coulson R."/>
            <person name="Coutinho P.M."/>
            <person name="Danchin E.G."/>
            <person name="Diener A."/>
            <person name="Gale L.R."/>
            <person name="Gardiner D.M."/>
            <person name="Goff S."/>
            <person name="Hammond-Kosack K.E."/>
            <person name="Hilburn K."/>
            <person name="Hua-Van A."/>
            <person name="Jonkers W."/>
            <person name="Kazan K."/>
            <person name="Kodira C.D."/>
            <person name="Koehrsen M."/>
            <person name="Kumar L."/>
            <person name="Lee Y.H."/>
            <person name="Li L."/>
            <person name="Manners J.M."/>
            <person name="Miranda-Saavedra D."/>
            <person name="Mukherjee M."/>
            <person name="Park G."/>
            <person name="Park J."/>
            <person name="Park S.Y."/>
            <person name="Proctor R.H."/>
            <person name="Regev A."/>
            <person name="Ruiz-Roldan M.C."/>
            <person name="Sain D."/>
            <person name="Sakthikumar S."/>
            <person name="Sykes S."/>
            <person name="Schwartz D.C."/>
            <person name="Turgeon B.G."/>
            <person name="Wapinski I."/>
            <person name="Yoder O."/>
            <person name="Young S."/>
            <person name="Zeng Q."/>
            <person name="Zhou S."/>
            <person name="Galagan J."/>
            <person name="Cuomo C.A."/>
            <person name="Kistler H.C."/>
            <person name="Rep M."/>
        </authorList>
    </citation>
    <scope>NUCLEOTIDE SEQUENCE [LARGE SCALE GENOMIC DNA]</scope>
    <source>
        <strain evidence="5">M3125 / FGSC 7600</strain>
    </source>
</reference>
<evidence type="ECO:0000256" key="1">
    <source>
        <dbReference type="ARBA" id="ARBA00006196"/>
    </source>
</evidence>
<evidence type="ECO:0000313" key="5">
    <source>
        <dbReference type="Proteomes" id="UP000009096"/>
    </source>
</evidence>
<name>W7M660_GIBM7</name>
<protein>
    <recommendedName>
        <fullName evidence="6">Mitochondrial distribution and morphology protein 35</fullName>
    </recommendedName>
</protein>
<sequence>MSASLAPECNEVKERYDTCFLKWYSEKYLRGQEKDNKECADMFKEYQTCLKVALKDRGVDKLVEEAREENKENDLKHLGPRSMICRSHVILIDWVTHCYCSPFNVALQGQNNVQGEPINSISSIELYSVYLLTFYRRTACTATRNSASMHPFSILTLGIFVAGYITARWDLVTRLYELAIFAWENGVVTRAAKAFAALSVLFLSIFAPTVFLARKETNLHPRRTGTGVSAREQLRRRGSF</sequence>
<dbReference type="PANTHER" id="PTHR46403">
    <property type="entry name" value="TP53-REGULATED INHIBITOR OF APOPTOSIS 1"/>
    <property type="match status" value="1"/>
</dbReference>
<dbReference type="GO" id="GO:0005829">
    <property type="term" value="C:cytosol"/>
    <property type="evidence" value="ECO:0007669"/>
    <property type="project" value="TreeGrafter"/>
</dbReference>
<feature type="transmembrane region" description="Helical" evidence="3">
    <location>
        <begin position="152"/>
        <end position="171"/>
    </location>
</feature>
<evidence type="ECO:0000313" key="4">
    <source>
        <dbReference type="EMBL" id="EWG43060.1"/>
    </source>
</evidence>
<keyword evidence="5" id="KW-1185">Reference proteome</keyword>
<dbReference type="KEGG" id="fvr:FVEG_04691"/>
<dbReference type="EMBL" id="DS022246">
    <property type="protein sequence ID" value="EWG43060.1"/>
    <property type="molecule type" value="Genomic_DNA"/>
</dbReference>
<comment type="similarity">
    <text evidence="1">Belongs to the TRIAP1/MDM35 family.</text>
</comment>
<dbReference type="InterPro" id="IPR007918">
    <property type="entry name" value="MDM35_apoptosis"/>
</dbReference>
<evidence type="ECO:0008006" key="6">
    <source>
        <dbReference type="Google" id="ProtNLM"/>
    </source>
</evidence>
<dbReference type="STRING" id="334819.W7M660"/>
<dbReference type="VEuPathDB" id="FungiDB:FVEG_04691"/>
<dbReference type="GO" id="GO:1990050">
    <property type="term" value="F:phosphatidic acid transfer activity"/>
    <property type="evidence" value="ECO:0007669"/>
    <property type="project" value="TreeGrafter"/>
</dbReference>
<dbReference type="Proteomes" id="UP000009096">
    <property type="component" value="Chromosome 4"/>
</dbReference>
<dbReference type="Pfam" id="PF05254">
    <property type="entry name" value="UPF0203"/>
    <property type="match status" value="1"/>
</dbReference>
<dbReference type="GO" id="GO:0005634">
    <property type="term" value="C:nucleus"/>
    <property type="evidence" value="ECO:0007669"/>
    <property type="project" value="TreeGrafter"/>
</dbReference>
<dbReference type="AlphaFoldDB" id="W7M660"/>
<accession>W7M660</accession>
<dbReference type="GO" id="GO:0005758">
    <property type="term" value="C:mitochondrial intermembrane space"/>
    <property type="evidence" value="ECO:0007669"/>
    <property type="project" value="TreeGrafter"/>
</dbReference>